<name>A0A8S5MZ55_9CAUD</name>
<evidence type="ECO:0000313" key="1">
    <source>
        <dbReference type="EMBL" id="DAD87496.1"/>
    </source>
</evidence>
<reference evidence="1" key="1">
    <citation type="journal article" date="2021" name="Proc. Natl. Acad. Sci. U.S.A.">
        <title>A Catalog of Tens of Thousands of Viruses from Human Metagenomes Reveals Hidden Associations with Chronic Diseases.</title>
        <authorList>
            <person name="Tisza M.J."/>
            <person name="Buck C.B."/>
        </authorList>
    </citation>
    <scope>NUCLEOTIDE SEQUENCE</scope>
    <source>
        <strain evidence="1">CtAUQ2</strain>
    </source>
</reference>
<dbReference type="EMBL" id="BK015022">
    <property type="protein sequence ID" value="DAD87496.1"/>
    <property type="molecule type" value="Genomic_DNA"/>
</dbReference>
<sequence>MKQSELRIGNYVLDHNDNIMRIEKINAQIDMSGAWPTIAFNGAYYYVSYCKPIPLTEEWLHKFGFVIEKKWESKAGSDFLQHNKEVVVSLSHRYGNHIYLNSNKHNLRYIIEYVHELQNIYYILIGEKLDIINS</sequence>
<proteinExistence type="predicted"/>
<organism evidence="1">
    <name type="scientific">Siphoviridae sp. ctAUQ2</name>
    <dbReference type="NCBI Taxonomy" id="2826182"/>
    <lineage>
        <taxon>Viruses</taxon>
        <taxon>Duplodnaviria</taxon>
        <taxon>Heunggongvirae</taxon>
        <taxon>Uroviricota</taxon>
        <taxon>Caudoviricetes</taxon>
    </lineage>
</organism>
<accession>A0A8S5MZ55</accession>
<protein>
    <submittedName>
        <fullName evidence="1">Uncharacterized protein</fullName>
    </submittedName>
</protein>